<dbReference type="HOGENOM" id="CLU_019564_0_0_4"/>
<evidence type="ECO:0000259" key="13">
    <source>
        <dbReference type="PROSITE" id="PS50885"/>
    </source>
</evidence>
<dbReference type="Pfam" id="PF00512">
    <property type="entry name" value="HisKA"/>
    <property type="match status" value="1"/>
</dbReference>
<dbReference type="GO" id="GO:0000156">
    <property type="term" value="F:phosphorelay response regulator activity"/>
    <property type="evidence" value="ECO:0007669"/>
    <property type="project" value="TreeGrafter"/>
</dbReference>
<dbReference type="Gene3D" id="1.10.287.130">
    <property type="match status" value="1"/>
</dbReference>
<gene>
    <name evidence="14" type="ORF">SCD_n00013</name>
</gene>
<dbReference type="PROSITE" id="PS50885">
    <property type="entry name" value="HAMP"/>
    <property type="match status" value="1"/>
</dbReference>
<dbReference type="SMART" id="SM00304">
    <property type="entry name" value="HAMP"/>
    <property type="match status" value="1"/>
</dbReference>
<dbReference type="SMART" id="SM00387">
    <property type="entry name" value="HATPase_c"/>
    <property type="match status" value="1"/>
</dbReference>
<keyword evidence="5" id="KW-0808">Transferase</keyword>
<keyword evidence="4" id="KW-0597">Phosphoprotein</keyword>
<keyword evidence="6" id="KW-0547">Nucleotide-binding</keyword>
<dbReference type="Gene3D" id="6.10.340.10">
    <property type="match status" value="1"/>
</dbReference>
<dbReference type="InterPro" id="IPR004358">
    <property type="entry name" value="Sig_transdc_His_kin-like_C"/>
</dbReference>
<feature type="domain" description="HAMP" evidence="13">
    <location>
        <begin position="300"/>
        <end position="352"/>
    </location>
</feature>
<dbReference type="Pfam" id="PF02518">
    <property type="entry name" value="HATPase_c"/>
    <property type="match status" value="1"/>
</dbReference>
<dbReference type="CDD" id="cd06225">
    <property type="entry name" value="HAMP"/>
    <property type="match status" value="1"/>
</dbReference>
<keyword evidence="7 14" id="KW-0418">Kinase</keyword>
<dbReference type="InterPro" id="IPR005467">
    <property type="entry name" value="His_kinase_dom"/>
</dbReference>
<comment type="catalytic activity">
    <reaction evidence="1">
        <text>ATP + protein L-histidine = ADP + protein N-phospho-L-histidine.</text>
        <dbReference type="EC" id="2.7.13.3"/>
    </reaction>
</comment>
<dbReference type="SUPFAM" id="SSF158472">
    <property type="entry name" value="HAMP domain-like"/>
    <property type="match status" value="1"/>
</dbReference>
<dbReference type="EMBL" id="AP013066">
    <property type="protein sequence ID" value="BAN33863.1"/>
    <property type="molecule type" value="Genomic_DNA"/>
</dbReference>
<dbReference type="SUPFAM" id="SSF47384">
    <property type="entry name" value="Homodimeric domain of signal transducing histidine kinase"/>
    <property type="match status" value="1"/>
</dbReference>
<name>S6AAM0_SULDS</name>
<feature type="chain" id="PRO_5004545832" description="histidine kinase" evidence="11">
    <location>
        <begin position="27"/>
        <end position="708"/>
    </location>
</feature>
<dbReference type="KEGG" id="sdr:SCD_n00013"/>
<dbReference type="GO" id="GO:0000155">
    <property type="term" value="F:phosphorelay sensor kinase activity"/>
    <property type="evidence" value="ECO:0007669"/>
    <property type="project" value="InterPro"/>
</dbReference>
<comment type="subcellular location">
    <subcellularLocation>
        <location evidence="2">Membrane</location>
    </subcellularLocation>
</comment>
<evidence type="ECO:0000256" key="5">
    <source>
        <dbReference type="ARBA" id="ARBA00022679"/>
    </source>
</evidence>
<dbReference type="Pfam" id="PF00672">
    <property type="entry name" value="HAMP"/>
    <property type="match status" value="1"/>
</dbReference>
<dbReference type="InterPro" id="IPR035965">
    <property type="entry name" value="PAS-like_dom_sf"/>
</dbReference>
<dbReference type="GO" id="GO:0005524">
    <property type="term" value="F:ATP binding"/>
    <property type="evidence" value="ECO:0007669"/>
    <property type="project" value="UniProtKB-KW"/>
</dbReference>
<dbReference type="EC" id="2.7.13.3" evidence="3"/>
<dbReference type="InterPro" id="IPR003660">
    <property type="entry name" value="HAMP_dom"/>
</dbReference>
<dbReference type="CDD" id="cd00082">
    <property type="entry name" value="HisKA"/>
    <property type="match status" value="1"/>
</dbReference>
<dbReference type="OrthoDB" id="9815750at2"/>
<dbReference type="GO" id="GO:0007234">
    <property type="term" value="P:osmosensory signaling via phosphorelay pathway"/>
    <property type="evidence" value="ECO:0007669"/>
    <property type="project" value="TreeGrafter"/>
</dbReference>
<dbReference type="PANTHER" id="PTHR42878:SF7">
    <property type="entry name" value="SENSOR HISTIDINE KINASE GLRK"/>
    <property type="match status" value="1"/>
</dbReference>
<evidence type="ECO:0000256" key="2">
    <source>
        <dbReference type="ARBA" id="ARBA00004370"/>
    </source>
</evidence>
<dbReference type="AlphaFoldDB" id="S6AAM0"/>
<evidence type="ECO:0000256" key="8">
    <source>
        <dbReference type="ARBA" id="ARBA00022840"/>
    </source>
</evidence>
<proteinExistence type="predicted"/>
<evidence type="ECO:0000256" key="3">
    <source>
        <dbReference type="ARBA" id="ARBA00012438"/>
    </source>
</evidence>
<keyword evidence="11" id="KW-0732">Signal</keyword>
<evidence type="ECO:0000259" key="12">
    <source>
        <dbReference type="PROSITE" id="PS50109"/>
    </source>
</evidence>
<dbReference type="InterPro" id="IPR036097">
    <property type="entry name" value="HisK_dim/P_sf"/>
</dbReference>
<dbReference type="SUPFAM" id="SSF55874">
    <property type="entry name" value="ATPase domain of HSP90 chaperone/DNA topoisomerase II/histidine kinase"/>
    <property type="match status" value="1"/>
</dbReference>
<evidence type="ECO:0000256" key="11">
    <source>
        <dbReference type="SAM" id="SignalP"/>
    </source>
</evidence>
<protein>
    <recommendedName>
        <fullName evidence="3">histidine kinase</fullName>
        <ecNumber evidence="3">2.7.13.3</ecNumber>
    </recommendedName>
</protein>
<dbReference type="InterPro" id="IPR050351">
    <property type="entry name" value="BphY/WalK/GraS-like"/>
</dbReference>
<keyword evidence="10" id="KW-0812">Transmembrane</keyword>
<dbReference type="eggNOG" id="COG5000">
    <property type="taxonomic scope" value="Bacteria"/>
</dbReference>
<organism evidence="14 15">
    <name type="scientific">Sulfuricella denitrificans (strain DSM 22764 / NBRC 105220 / skB26)</name>
    <dbReference type="NCBI Taxonomy" id="1163617"/>
    <lineage>
        <taxon>Bacteria</taxon>
        <taxon>Pseudomonadati</taxon>
        <taxon>Pseudomonadota</taxon>
        <taxon>Betaproteobacteria</taxon>
        <taxon>Nitrosomonadales</taxon>
        <taxon>Sulfuricellaceae</taxon>
        <taxon>Sulfuricella</taxon>
    </lineage>
</organism>
<dbReference type="GO" id="GO:0030295">
    <property type="term" value="F:protein kinase activator activity"/>
    <property type="evidence" value="ECO:0007669"/>
    <property type="project" value="TreeGrafter"/>
</dbReference>
<dbReference type="SUPFAM" id="SSF55785">
    <property type="entry name" value="PYP-like sensor domain (PAS domain)"/>
    <property type="match status" value="1"/>
</dbReference>
<keyword evidence="9" id="KW-0902">Two-component regulatory system</keyword>
<feature type="transmembrane region" description="Helical" evidence="10">
    <location>
        <begin position="75"/>
        <end position="94"/>
    </location>
</feature>
<feature type="transmembrane region" description="Helical" evidence="10">
    <location>
        <begin position="275"/>
        <end position="298"/>
    </location>
</feature>
<feature type="domain" description="Histidine kinase" evidence="12">
    <location>
        <begin position="495"/>
        <end position="706"/>
    </location>
</feature>
<dbReference type="PIRSF" id="PIRSF037532">
    <property type="entry name" value="STHK_NtrY"/>
    <property type="match status" value="1"/>
</dbReference>
<dbReference type="Gene3D" id="3.30.450.20">
    <property type="entry name" value="PAS domain"/>
    <property type="match status" value="1"/>
</dbReference>
<feature type="transmembrane region" description="Helical" evidence="10">
    <location>
        <begin position="36"/>
        <end position="55"/>
    </location>
</feature>
<dbReference type="PROSITE" id="PS50109">
    <property type="entry name" value="HIS_KIN"/>
    <property type="match status" value="1"/>
</dbReference>
<dbReference type="InterPro" id="IPR017232">
    <property type="entry name" value="NtrY"/>
</dbReference>
<keyword evidence="10" id="KW-1133">Transmembrane helix</keyword>
<dbReference type="STRING" id="1163617.SCD_n00013"/>
<feature type="signal peptide" evidence="11">
    <location>
        <begin position="1"/>
        <end position="26"/>
    </location>
</feature>
<evidence type="ECO:0000256" key="1">
    <source>
        <dbReference type="ARBA" id="ARBA00000085"/>
    </source>
</evidence>
<evidence type="ECO:0000256" key="7">
    <source>
        <dbReference type="ARBA" id="ARBA00022777"/>
    </source>
</evidence>
<dbReference type="Proteomes" id="UP000015559">
    <property type="component" value="Chromosome"/>
</dbReference>
<evidence type="ECO:0000313" key="15">
    <source>
        <dbReference type="Proteomes" id="UP000015559"/>
    </source>
</evidence>
<keyword evidence="15" id="KW-1185">Reference proteome</keyword>
<dbReference type="GO" id="GO:0016020">
    <property type="term" value="C:membrane"/>
    <property type="evidence" value="ECO:0007669"/>
    <property type="project" value="UniProtKB-SubCell"/>
</dbReference>
<dbReference type="InterPro" id="IPR003661">
    <property type="entry name" value="HisK_dim/P_dom"/>
</dbReference>
<dbReference type="RefSeq" id="WP_009207192.1">
    <property type="nucleotide sequence ID" value="NC_022357.1"/>
</dbReference>
<evidence type="ECO:0000256" key="6">
    <source>
        <dbReference type="ARBA" id="ARBA00022741"/>
    </source>
</evidence>
<accession>S6AAM0</accession>
<dbReference type="PRINTS" id="PR00344">
    <property type="entry name" value="BCTRLSENSOR"/>
</dbReference>
<reference evidence="14 15" key="1">
    <citation type="journal article" date="2012" name="Appl. Environ. Microbiol.">
        <title>Draft genome sequence of a psychrotolerant sulfur-oxidizing bacterium, Sulfuricella denitrificans skB26, and proteomic insights into cold adaptation.</title>
        <authorList>
            <person name="Watanabe T."/>
            <person name="Kojima H."/>
            <person name="Fukui M."/>
        </authorList>
    </citation>
    <scope>NUCLEOTIDE SEQUENCE [LARGE SCALE GENOMIC DNA]</scope>
    <source>
        <strain evidence="15">skB26</strain>
    </source>
</reference>
<evidence type="ECO:0000313" key="14">
    <source>
        <dbReference type="EMBL" id="BAN33863.1"/>
    </source>
</evidence>
<evidence type="ECO:0000256" key="10">
    <source>
        <dbReference type="SAM" id="Phobius"/>
    </source>
</evidence>
<keyword evidence="10" id="KW-0472">Membrane</keyword>
<sequence length="708" mass="77616">MKYVLYLCVGLGAVALYMLSSASGNAAAFSQYYTLLLGLNGVLAVCLLSLVLYQLWNLRRKLKARVFGSKLTLRLLLMFVLMAVLPGVLVYGVSVQFLSKSIETWFDVRVDNALEGGLSLGRSALDNLLRDLNKKGEYMSLALADQPVGGEPLTLLNNLREQAGVQEATLFSSRGLLIAFSGSERAGLQPDRPAPSLLRQARQQQPYAAIESIPGKGLYLRVVVPVNVLGLNENIRVLQLFQPVPERLAKDAETVQEVYRDYQELSVSRLGMKRVYGLTLTLALLLALLSSIALAFLLSARLSAPLGLLAKGTQAVASGDFSIMPTVHSRDELGSLMQSFNDMTRQLAEARAVVELNQRQLETAKAYLESLLAHLSSGVLAFDENLSLKTMNPAAAEILGVDLSVLSKRRFYKWALNDESLKALVVAVEGLFRHNEEKEWQTQMEYAGKNGNQVLLVRGTRLPAAVGNDFIVVFDDITHLLQAQRDAAWGEVARRLAHEIKNPLTPIQLSAERLEHKLASKLSAPDAEVLKRATQTIVNQVTALKSMVNAFGEYARAPSLNLEAVDLNQLVYEILALYEHSDAQISTRLAPVLPLVTGDPTLLRQVVHNLLQNAQDALAETEGPQITVETAVEENAVRLTVRDNGCGFPEALMARLFEPYVTTKPKGTGLGLAVVKKIIEEHHGKMKIENLQPHGASICIYLPCEKAV</sequence>
<dbReference type="InterPro" id="IPR036890">
    <property type="entry name" value="HATPase_C_sf"/>
</dbReference>
<keyword evidence="8" id="KW-0067">ATP-binding</keyword>
<evidence type="ECO:0000256" key="4">
    <source>
        <dbReference type="ARBA" id="ARBA00022553"/>
    </source>
</evidence>
<dbReference type="SMART" id="SM00388">
    <property type="entry name" value="HisKA"/>
    <property type="match status" value="1"/>
</dbReference>
<dbReference type="PANTHER" id="PTHR42878">
    <property type="entry name" value="TWO-COMPONENT HISTIDINE KINASE"/>
    <property type="match status" value="1"/>
</dbReference>
<evidence type="ECO:0000256" key="9">
    <source>
        <dbReference type="ARBA" id="ARBA00023012"/>
    </source>
</evidence>
<dbReference type="Gene3D" id="3.30.565.10">
    <property type="entry name" value="Histidine kinase-like ATPase, C-terminal domain"/>
    <property type="match status" value="1"/>
</dbReference>
<dbReference type="InterPro" id="IPR003594">
    <property type="entry name" value="HATPase_dom"/>
</dbReference>